<protein>
    <submittedName>
        <fullName evidence="4">Histidine kinase</fullName>
    </submittedName>
</protein>
<accession>A0A2M9ZQ56</accession>
<dbReference type="InterPro" id="IPR051257">
    <property type="entry name" value="Diverse_CBS-Domain"/>
</dbReference>
<dbReference type="CDD" id="cd04623">
    <property type="entry name" value="CBS_pair_bac_euk"/>
    <property type="match status" value="1"/>
</dbReference>
<evidence type="ECO:0000259" key="3">
    <source>
        <dbReference type="PROSITE" id="PS51371"/>
    </source>
</evidence>
<dbReference type="SUPFAM" id="SSF54631">
    <property type="entry name" value="CBS-domain pair"/>
    <property type="match status" value="1"/>
</dbReference>
<dbReference type="PROSITE" id="PS51371">
    <property type="entry name" value="CBS"/>
    <property type="match status" value="2"/>
</dbReference>
<dbReference type="SMART" id="SM00116">
    <property type="entry name" value="CBS"/>
    <property type="match status" value="2"/>
</dbReference>
<dbReference type="InterPro" id="IPR000644">
    <property type="entry name" value="CBS_dom"/>
</dbReference>
<dbReference type="EMBL" id="NPDZ01000002">
    <property type="protein sequence ID" value="PJZ74206.1"/>
    <property type="molecule type" value="Genomic_DNA"/>
</dbReference>
<dbReference type="InterPro" id="IPR046342">
    <property type="entry name" value="CBS_dom_sf"/>
</dbReference>
<dbReference type="PANTHER" id="PTHR43080:SF2">
    <property type="entry name" value="CBS DOMAIN-CONTAINING PROTEIN"/>
    <property type="match status" value="1"/>
</dbReference>
<keyword evidence="4" id="KW-0808">Transferase</keyword>
<reference evidence="4 5" key="1">
    <citation type="submission" date="2017-07" db="EMBL/GenBank/DDBJ databases">
        <title>Leptospira spp. isolated from tropical soils.</title>
        <authorList>
            <person name="Thibeaux R."/>
            <person name="Iraola G."/>
            <person name="Ferres I."/>
            <person name="Bierque E."/>
            <person name="Girault D."/>
            <person name="Soupe-Gilbert M.-E."/>
            <person name="Picardeau M."/>
            <person name="Goarant C."/>
        </authorList>
    </citation>
    <scope>NUCLEOTIDE SEQUENCE [LARGE SCALE GENOMIC DNA]</scope>
    <source>
        <strain evidence="4 5">FH1-B-B1</strain>
    </source>
</reference>
<dbReference type="Gene3D" id="3.10.580.10">
    <property type="entry name" value="CBS-domain"/>
    <property type="match status" value="1"/>
</dbReference>
<proteinExistence type="predicted"/>
<gene>
    <name evidence="4" type="ORF">CH373_04650</name>
</gene>
<evidence type="ECO:0000313" key="5">
    <source>
        <dbReference type="Proteomes" id="UP000231990"/>
    </source>
</evidence>
<comment type="caution">
    <text evidence="4">The sequence shown here is derived from an EMBL/GenBank/DDBJ whole genome shotgun (WGS) entry which is preliminary data.</text>
</comment>
<evidence type="ECO:0000256" key="1">
    <source>
        <dbReference type="ARBA" id="ARBA00023122"/>
    </source>
</evidence>
<dbReference type="AlphaFoldDB" id="A0A2M9ZQ56"/>
<dbReference type="PANTHER" id="PTHR43080">
    <property type="entry name" value="CBS DOMAIN-CONTAINING PROTEIN CBSX3, MITOCHONDRIAL"/>
    <property type="match status" value="1"/>
</dbReference>
<evidence type="ECO:0000256" key="2">
    <source>
        <dbReference type="PROSITE-ProRule" id="PRU00703"/>
    </source>
</evidence>
<dbReference type="RefSeq" id="WP_100734070.1">
    <property type="nucleotide sequence ID" value="NZ_NPDZ01000002.1"/>
</dbReference>
<evidence type="ECO:0000313" key="4">
    <source>
        <dbReference type="EMBL" id="PJZ74206.1"/>
    </source>
</evidence>
<organism evidence="4 5">
    <name type="scientific">Leptospira perolatii</name>
    <dbReference type="NCBI Taxonomy" id="2023191"/>
    <lineage>
        <taxon>Bacteria</taxon>
        <taxon>Pseudomonadati</taxon>
        <taxon>Spirochaetota</taxon>
        <taxon>Spirochaetia</taxon>
        <taxon>Leptospirales</taxon>
        <taxon>Leptospiraceae</taxon>
        <taxon>Leptospira</taxon>
    </lineage>
</organism>
<feature type="domain" description="CBS" evidence="3">
    <location>
        <begin position="10"/>
        <end position="65"/>
    </location>
</feature>
<keyword evidence="4" id="KW-0418">Kinase</keyword>
<feature type="domain" description="CBS" evidence="3">
    <location>
        <begin position="75"/>
        <end position="130"/>
    </location>
</feature>
<dbReference type="InterPro" id="IPR044725">
    <property type="entry name" value="CBSX3_CBS_dom"/>
</dbReference>
<name>A0A2M9ZQ56_9LEPT</name>
<dbReference type="GO" id="GO:0016301">
    <property type="term" value="F:kinase activity"/>
    <property type="evidence" value="ECO:0007669"/>
    <property type="project" value="UniProtKB-KW"/>
</dbReference>
<dbReference type="Pfam" id="PF00571">
    <property type="entry name" value="CBS"/>
    <property type="match status" value="2"/>
</dbReference>
<dbReference type="Proteomes" id="UP000231990">
    <property type="component" value="Unassembled WGS sequence"/>
</dbReference>
<sequence>MQVSEILEKKDRQILSVDPNTSVWDAIRFMNKYDIGSVMVLSGEKLVGIFTERDVLHITAKDRDGLFDKPVSEVMSTSLTTMSPNTEVDEVLNIMLKKRIRHMPILDGGHLVGIVSIGDAVKAKIQKTEEENKNLKQYIYSESGFI</sequence>
<keyword evidence="1 2" id="KW-0129">CBS domain</keyword>